<proteinExistence type="predicted"/>
<keyword evidence="2" id="KW-1185">Reference proteome</keyword>
<dbReference type="EMBL" id="BPLR01009012">
    <property type="protein sequence ID" value="GIY28990.1"/>
    <property type="molecule type" value="Genomic_DNA"/>
</dbReference>
<gene>
    <name evidence="1" type="ORF">CEXT_217631</name>
</gene>
<reference evidence="1 2" key="1">
    <citation type="submission" date="2021-06" db="EMBL/GenBank/DDBJ databases">
        <title>Caerostris extrusa draft genome.</title>
        <authorList>
            <person name="Kono N."/>
            <person name="Arakawa K."/>
        </authorList>
    </citation>
    <scope>NUCLEOTIDE SEQUENCE [LARGE SCALE GENOMIC DNA]</scope>
</reference>
<evidence type="ECO:0000313" key="1">
    <source>
        <dbReference type="EMBL" id="GIY28990.1"/>
    </source>
</evidence>
<sequence length="116" mass="13311">MHTSVNTVENHPIKASCSQFLNTSTRVFSYPFETHLRTIFDSTEFLLHNSRRQLSSSRAALRTQKRVFQCSSALCFRFILLFEMKIFGMRKSEINSNCSGDAFRGFKSVFDPNGSL</sequence>
<accession>A0AAV4S5S5</accession>
<dbReference type="AlphaFoldDB" id="A0AAV4S5S5"/>
<protein>
    <submittedName>
        <fullName evidence="1">Uncharacterized protein</fullName>
    </submittedName>
</protein>
<name>A0AAV4S5S5_CAEEX</name>
<organism evidence="1 2">
    <name type="scientific">Caerostris extrusa</name>
    <name type="common">Bark spider</name>
    <name type="synonym">Caerostris bankana</name>
    <dbReference type="NCBI Taxonomy" id="172846"/>
    <lineage>
        <taxon>Eukaryota</taxon>
        <taxon>Metazoa</taxon>
        <taxon>Ecdysozoa</taxon>
        <taxon>Arthropoda</taxon>
        <taxon>Chelicerata</taxon>
        <taxon>Arachnida</taxon>
        <taxon>Araneae</taxon>
        <taxon>Araneomorphae</taxon>
        <taxon>Entelegynae</taxon>
        <taxon>Araneoidea</taxon>
        <taxon>Araneidae</taxon>
        <taxon>Caerostris</taxon>
    </lineage>
</organism>
<evidence type="ECO:0000313" key="2">
    <source>
        <dbReference type="Proteomes" id="UP001054945"/>
    </source>
</evidence>
<dbReference type="Proteomes" id="UP001054945">
    <property type="component" value="Unassembled WGS sequence"/>
</dbReference>
<comment type="caution">
    <text evidence="1">The sequence shown here is derived from an EMBL/GenBank/DDBJ whole genome shotgun (WGS) entry which is preliminary data.</text>
</comment>